<accession>A0A820ZU50</accession>
<keyword evidence="1" id="KW-0472">Membrane</keyword>
<keyword evidence="1" id="KW-1133">Transmembrane helix</keyword>
<dbReference type="PANTHER" id="PTHR11733:SF240">
    <property type="entry name" value="GH14155P-RELATED"/>
    <property type="match status" value="1"/>
</dbReference>
<dbReference type="Proteomes" id="UP000663848">
    <property type="component" value="Unassembled WGS sequence"/>
</dbReference>
<sequence length="334" mass="37909">MRSIPEIIGLDEKGVVVNAGRNRTTSGRVFFGTFIFLGVLSLALLITVIVQARNNGKNDNTNNNKNENKNEVCLTQGCISAATHQLRSADSTVASNLCKDFYTYACGGWQKTHPIQSFDVERTILGDIIDRRDMEIERLLDSPIIRSNERSWEYKVKTYYTECRDDYVRVNNTASYMIAIMQDPSTINGWFMFDNSAEDASALAVFGIRTRFDENDPTIKRLELYPAGLSMEVTDYGEDDPISTARRAAFQIYIIEIMKLLAKDAGITDINVEDRAFTVANDVFTIEKFLADSLRRNPTTNVPRTTNLQEISAQFFVKTKQNVIKEIYMLFFLV</sequence>
<dbReference type="AlphaFoldDB" id="A0A820ZU50"/>
<dbReference type="InterPro" id="IPR008753">
    <property type="entry name" value="Peptidase_M13_N"/>
</dbReference>
<comment type="caution">
    <text evidence="3">The sequence shown here is derived from an EMBL/GenBank/DDBJ whole genome shotgun (WGS) entry which is preliminary data.</text>
</comment>
<name>A0A820ZU50_9BILA</name>
<evidence type="ECO:0000313" key="4">
    <source>
        <dbReference type="Proteomes" id="UP000663848"/>
    </source>
</evidence>
<feature type="transmembrane region" description="Helical" evidence="1">
    <location>
        <begin position="29"/>
        <end position="50"/>
    </location>
</feature>
<dbReference type="InterPro" id="IPR024079">
    <property type="entry name" value="MetalloPept_cat_dom_sf"/>
</dbReference>
<dbReference type="EMBL" id="CAJOBR010000940">
    <property type="protein sequence ID" value="CAF4562471.1"/>
    <property type="molecule type" value="Genomic_DNA"/>
</dbReference>
<dbReference type="PANTHER" id="PTHR11733">
    <property type="entry name" value="ZINC METALLOPROTEASE FAMILY M13 NEPRILYSIN-RELATED"/>
    <property type="match status" value="1"/>
</dbReference>
<feature type="domain" description="Peptidase M13 N-terminal" evidence="2">
    <location>
        <begin position="98"/>
        <end position="310"/>
    </location>
</feature>
<dbReference type="Gene3D" id="1.10.1380.10">
    <property type="entry name" value="Neutral endopeptidase , domain2"/>
    <property type="match status" value="1"/>
</dbReference>
<dbReference type="Gene3D" id="3.40.390.10">
    <property type="entry name" value="Collagenase (Catalytic Domain)"/>
    <property type="match status" value="1"/>
</dbReference>
<dbReference type="PROSITE" id="PS51885">
    <property type="entry name" value="NEPRILYSIN"/>
    <property type="match status" value="1"/>
</dbReference>
<reference evidence="3" key="1">
    <citation type="submission" date="2021-02" db="EMBL/GenBank/DDBJ databases">
        <authorList>
            <person name="Nowell W R."/>
        </authorList>
    </citation>
    <scope>NUCLEOTIDE SEQUENCE</scope>
</reference>
<evidence type="ECO:0000259" key="2">
    <source>
        <dbReference type="Pfam" id="PF05649"/>
    </source>
</evidence>
<evidence type="ECO:0000256" key="1">
    <source>
        <dbReference type="SAM" id="Phobius"/>
    </source>
</evidence>
<dbReference type="Pfam" id="PF05649">
    <property type="entry name" value="Peptidase_M13_N"/>
    <property type="match status" value="1"/>
</dbReference>
<dbReference type="GO" id="GO:0005886">
    <property type="term" value="C:plasma membrane"/>
    <property type="evidence" value="ECO:0007669"/>
    <property type="project" value="TreeGrafter"/>
</dbReference>
<dbReference type="GO" id="GO:0016485">
    <property type="term" value="P:protein processing"/>
    <property type="evidence" value="ECO:0007669"/>
    <property type="project" value="TreeGrafter"/>
</dbReference>
<protein>
    <recommendedName>
        <fullName evidence="2">Peptidase M13 N-terminal domain-containing protein</fullName>
    </recommendedName>
</protein>
<proteinExistence type="predicted"/>
<dbReference type="SUPFAM" id="SSF55486">
    <property type="entry name" value="Metalloproteases ('zincins'), catalytic domain"/>
    <property type="match status" value="1"/>
</dbReference>
<evidence type="ECO:0000313" key="3">
    <source>
        <dbReference type="EMBL" id="CAF4562471.1"/>
    </source>
</evidence>
<dbReference type="GO" id="GO:0004222">
    <property type="term" value="F:metalloendopeptidase activity"/>
    <property type="evidence" value="ECO:0007669"/>
    <property type="project" value="InterPro"/>
</dbReference>
<gene>
    <name evidence="3" type="ORF">QYT958_LOCUS9077</name>
</gene>
<keyword evidence="1" id="KW-0812">Transmembrane</keyword>
<dbReference type="InterPro" id="IPR042089">
    <property type="entry name" value="Peptidase_M13_dom_2"/>
</dbReference>
<organism evidence="3 4">
    <name type="scientific">Rotaria socialis</name>
    <dbReference type="NCBI Taxonomy" id="392032"/>
    <lineage>
        <taxon>Eukaryota</taxon>
        <taxon>Metazoa</taxon>
        <taxon>Spiralia</taxon>
        <taxon>Gnathifera</taxon>
        <taxon>Rotifera</taxon>
        <taxon>Eurotatoria</taxon>
        <taxon>Bdelloidea</taxon>
        <taxon>Philodinida</taxon>
        <taxon>Philodinidae</taxon>
        <taxon>Rotaria</taxon>
    </lineage>
</organism>
<dbReference type="InterPro" id="IPR000718">
    <property type="entry name" value="Peptidase_M13"/>
</dbReference>